<dbReference type="EMBL" id="RQHW01000007">
    <property type="protein sequence ID" value="TGN20824.1"/>
    <property type="molecule type" value="Genomic_DNA"/>
</dbReference>
<evidence type="ECO:0000313" key="2">
    <source>
        <dbReference type="Proteomes" id="UP000298058"/>
    </source>
</evidence>
<reference evidence="1" key="1">
    <citation type="journal article" date="2019" name="PLoS Negl. Trop. Dis.">
        <title>Revisiting the worldwide diversity of Leptospira species in the environment.</title>
        <authorList>
            <person name="Vincent A.T."/>
            <person name="Schiettekatte O."/>
            <person name="Bourhy P."/>
            <person name="Veyrier F.J."/>
            <person name="Picardeau M."/>
        </authorList>
    </citation>
    <scope>NUCLEOTIDE SEQUENCE [LARGE SCALE GENOMIC DNA]</scope>
    <source>
        <strain evidence="1">201300427</strain>
    </source>
</reference>
<dbReference type="RefSeq" id="WP_135758859.1">
    <property type="nucleotide sequence ID" value="NZ_RQHW01000007.1"/>
</dbReference>
<dbReference type="Proteomes" id="UP000298058">
    <property type="component" value="Unassembled WGS sequence"/>
</dbReference>
<comment type="caution">
    <text evidence="1">The sequence shown here is derived from an EMBL/GenBank/DDBJ whole genome shotgun (WGS) entry which is preliminary data.</text>
</comment>
<evidence type="ECO:0000313" key="1">
    <source>
        <dbReference type="EMBL" id="TGN20824.1"/>
    </source>
</evidence>
<name>A0A4R9M213_9LEPT</name>
<dbReference type="AlphaFoldDB" id="A0A4R9M213"/>
<organism evidence="1 2">
    <name type="scientific">Leptospira idonii</name>
    <dbReference type="NCBI Taxonomy" id="1193500"/>
    <lineage>
        <taxon>Bacteria</taxon>
        <taxon>Pseudomonadati</taxon>
        <taxon>Spirochaetota</taxon>
        <taxon>Spirochaetia</taxon>
        <taxon>Leptospirales</taxon>
        <taxon>Leptospiraceae</taxon>
        <taxon>Leptospira</taxon>
    </lineage>
</organism>
<accession>A0A4R9M213</accession>
<keyword evidence="2" id="KW-1185">Reference proteome</keyword>
<proteinExistence type="predicted"/>
<gene>
    <name evidence="1" type="ORF">EHS15_01945</name>
</gene>
<protein>
    <submittedName>
        <fullName evidence="1">Uncharacterized protein</fullName>
    </submittedName>
</protein>
<sequence>MLRWEQVDPVTISEMTVKMYRPPFEAGSTLNIQNLGWELDHYAYKHLGSELFMYKILDTNWVAYMEERGDVNELPFIEIPVSESL</sequence>